<proteinExistence type="predicted"/>
<feature type="region of interest" description="Disordered" evidence="1">
    <location>
        <begin position="1"/>
        <end position="38"/>
    </location>
</feature>
<evidence type="ECO:0000256" key="1">
    <source>
        <dbReference type="SAM" id="MobiDB-lite"/>
    </source>
</evidence>
<comment type="caution">
    <text evidence="2">The sequence shown here is derived from an EMBL/GenBank/DDBJ whole genome shotgun (WGS) entry which is preliminary data.</text>
</comment>
<name>A0AA40DK61_9PEZI</name>
<dbReference type="Proteomes" id="UP001172102">
    <property type="component" value="Unassembled WGS sequence"/>
</dbReference>
<organism evidence="2 3">
    <name type="scientific">Lasiosphaeris hirsuta</name>
    <dbReference type="NCBI Taxonomy" id="260670"/>
    <lineage>
        <taxon>Eukaryota</taxon>
        <taxon>Fungi</taxon>
        <taxon>Dikarya</taxon>
        <taxon>Ascomycota</taxon>
        <taxon>Pezizomycotina</taxon>
        <taxon>Sordariomycetes</taxon>
        <taxon>Sordariomycetidae</taxon>
        <taxon>Sordariales</taxon>
        <taxon>Lasiosphaeriaceae</taxon>
        <taxon>Lasiosphaeris</taxon>
    </lineage>
</organism>
<keyword evidence="3" id="KW-1185">Reference proteome</keyword>
<feature type="region of interest" description="Disordered" evidence="1">
    <location>
        <begin position="83"/>
        <end position="113"/>
    </location>
</feature>
<feature type="compositionally biased region" description="Low complexity" evidence="1">
    <location>
        <begin position="13"/>
        <end position="27"/>
    </location>
</feature>
<sequence>MSTLNGGMRSRGAPSETPTTTTAERAAISPREDNRDKVHNLLRDIKGTATWEKQVTQALHQDSSTDEGHQQIFILLPISNVAPNHRDVVSPSPEQQSGLDDPFLPSIRAPQVN</sequence>
<accession>A0AA40DK61</accession>
<gene>
    <name evidence="2" type="ORF">B0H67DRAFT_558451</name>
</gene>
<dbReference type="AlphaFoldDB" id="A0AA40DK61"/>
<protein>
    <submittedName>
        <fullName evidence="2">Uncharacterized protein</fullName>
    </submittedName>
</protein>
<evidence type="ECO:0000313" key="2">
    <source>
        <dbReference type="EMBL" id="KAK0702843.1"/>
    </source>
</evidence>
<dbReference type="EMBL" id="JAUKUA010000008">
    <property type="protein sequence ID" value="KAK0702843.1"/>
    <property type="molecule type" value="Genomic_DNA"/>
</dbReference>
<evidence type="ECO:0000313" key="3">
    <source>
        <dbReference type="Proteomes" id="UP001172102"/>
    </source>
</evidence>
<reference evidence="2" key="1">
    <citation type="submission" date="2023-06" db="EMBL/GenBank/DDBJ databases">
        <title>Genome-scale phylogeny and comparative genomics of the fungal order Sordariales.</title>
        <authorList>
            <consortium name="Lawrence Berkeley National Laboratory"/>
            <person name="Hensen N."/>
            <person name="Bonometti L."/>
            <person name="Westerberg I."/>
            <person name="Brannstrom I.O."/>
            <person name="Guillou S."/>
            <person name="Cros-Aarteil S."/>
            <person name="Calhoun S."/>
            <person name="Haridas S."/>
            <person name="Kuo A."/>
            <person name="Mondo S."/>
            <person name="Pangilinan J."/>
            <person name="Riley R."/>
            <person name="Labutti K."/>
            <person name="Andreopoulos B."/>
            <person name="Lipzen A."/>
            <person name="Chen C."/>
            <person name="Yanf M."/>
            <person name="Daum C."/>
            <person name="Ng V."/>
            <person name="Clum A."/>
            <person name="Steindorff A."/>
            <person name="Ohm R."/>
            <person name="Martin F."/>
            <person name="Silar P."/>
            <person name="Natvig D."/>
            <person name="Lalanne C."/>
            <person name="Gautier V."/>
            <person name="Ament-Velasquez S.L."/>
            <person name="Kruys A."/>
            <person name="Hutchinson M.I."/>
            <person name="Powell A.J."/>
            <person name="Barry K."/>
            <person name="Miller A.N."/>
            <person name="Grigoriev I.V."/>
            <person name="Debuchy R."/>
            <person name="Gladieux P."/>
            <person name="Thoren M.H."/>
            <person name="Johannesson H."/>
        </authorList>
    </citation>
    <scope>NUCLEOTIDE SEQUENCE</scope>
    <source>
        <strain evidence="2">SMH4607-1</strain>
    </source>
</reference>